<keyword evidence="2" id="KW-0004">4Fe-4S</keyword>
<dbReference type="GO" id="GO:0046872">
    <property type="term" value="F:metal ion binding"/>
    <property type="evidence" value="ECO:0007669"/>
    <property type="project" value="UniProtKB-KW"/>
</dbReference>
<evidence type="ECO:0000256" key="6">
    <source>
        <dbReference type="ARBA" id="ARBA00023014"/>
    </source>
</evidence>
<dbReference type="AlphaFoldDB" id="A0A1W0DBD6"/>
<evidence type="ECO:0000313" key="10">
    <source>
        <dbReference type="Proteomes" id="UP000192721"/>
    </source>
</evidence>
<keyword evidence="5" id="KW-0408">Iron</keyword>
<keyword evidence="4" id="KW-0249">Electron transport</keyword>
<dbReference type="Pfam" id="PF12801">
    <property type="entry name" value="Fer4_5"/>
    <property type="match status" value="1"/>
</dbReference>
<dbReference type="Pfam" id="PF13746">
    <property type="entry name" value="Fer4_18"/>
    <property type="match status" value="1"/>
</dbReference>
<proteinExistence type="predicted"/>
<keyword evidence="7" id="KW-0472">Membrane</keyword>
<dbReference type="FunFam" id="1.10.1060.10:FF:000015">
    <property type="entry name" value="Cytochrome c oxidase accessory protein CcoG"/>
    <property type="match status" value="1"/>
</dbReference>
<name>A0A1W0DBD6_9NEIS</name>
<feature type="transmembrane region" description="Helical" evidence="7">
    <location>
        <begin position="49"/>
        <end position="67"/>
    </location>
</feature>
<feature type="transmembrane region" description="Helical" evidence="7">
    <location>
        <begin position="351"/>
        <end position="371"/>
    </location>
</feature>
<accession>A0A1W0DBD6</accession>
<dbReference type="GO" id="GO:0051539">
    <property type="term" value="F:4 iron, 4 sulfur cluster binding"/>
    <property type="evidence" value="ECO:0007669"/>
    <property type="project" value="UniProtKB-KW"/>
</dbReference>
<evidence type="ECO:0000256" key="2">
    <source>
        <dbReference type="ARBA" id="ARBA00022485"/>
    </source>
</evidence>
<dbReference type="InterPro" id="IPR014116">
    <property type="entry name" value="Cyt_c_oxidase_cbb3_FixG"/>
</dbReference>
<evidence type="ECO:0000313" key="9">
    <source>
        <dbReference type="EMBL" id="OQS44273.1"/>
    </source>
</evidence>
<dbReference type="InterPro" id="IPR051684">
    <property type="entry name" value="Electron_Trans/Redox"/>
</dbReference>
<organism evidence="9 10">
    <name type="scientific">Chromobacterium haemolyticum</name>
    <dbReference type="NCBI Taxonomy" id="394935"/>
    <lineage>
        <taxon>Bacteria</taxon>
        <taxon>Pseudomonadati</taxon>
        <taxon>Pseudomonadota</taxon>
        <taxon>Betaproteobacteria</taxon>
        <taxon>Neisseriales</taxon>
        <taxon>Chromobacteriaceae</taxon>
        <taxon>Chromobacterium</taxon>
    </lineage>
</organism>
<reference evidence="9 10" key="1">
    <citation type="submission" date="2017-02" db="EMBL/GenBank/DDBJ databases">
        <title>Chromobacterium haemolyticum H5244.</title>
        <authorList>
            <person name="Gulvik C.A."/>
        </authorList>
    </citation>
    <scope>NUCLEOTIDE SEQUENCE [LARGE SCALE GENOMIC DNA]</scope>
    <source>
        <strain evidence="9 10">H5244</strain>
    </source>
</reference>
<dbReference type="NCBIfam" id="TIGR02745">
    <property type="entry name" value="ccoG_rdxA_fixG"/>
    <property type="match status" value="1"/>
</dbReference>
<keyword evidence="1" id="KW-0813">Transport</keyword>
<evidence type="ECO:0000259" key="8">
    <source>
        <dbReference type="PROSITE" id="PS51379"/>
    </source>
</evidence>
<protein>
    <submittedName>
        <fullName evidence="9">Cytochrome c oxidase accessory protein CcoG</fullName>
    </submittedName>
</protein>
<dbReference type="InterPro" id="IPR017900">
    <property type="entry name" value="4Fe4S_Fe_S_CS"/>
</dbReference>
<dbReference type="RefSeq" id="WP_081554336.1">
    <property type="nucleotide sequence ID" value="NZ_MUKV01000001.1"/>
</dbReference>
<dbReference type="InterPro" id="IPR032879">
    <property type="entry name" value="FixG_C"/>
</dbReference>
<gene>
    <name evidence="9" type="ORF">B0T45_01355</name>
</gene>
<dbReference type="SUPFAM" id="SSF54862">
    <property type="entry name" value="4Fe-4S ferredoxins"/>
    <property type="match status" value="1"/>
</dbReference>
<dbReference type="PANTHER" id="PTHR30176:SF3">
    <property type="entry name" value="FERREDOXIN-TYPE PROTEIN NAPH"/>
    <property type="match status" value="1"/>
</dbReference>
<dbReference type="Pfam" id="PF11614">
    <property type="entry name" value="FixG_C"/>
    <property type="match status" value="1"/>
</dbReference>
<keyword evidence="7" id="KW-1133">Transmembrane helix</keyword>
<dbReference type="Gene3D" id="1.10.1060.10">
    <property type="entry name" value="Alpha-helical ferredoxin"/>
    <property type="match status" value="1"/>
</dbReference>
<keyword evidence="7" id="KW-0812">Transmembrane</keyword>
<keyword evidence="6" id="KW-0411">Iron-sulfur</keyword>
<evidence type="ECO:0000256" key="3">
    <source>
        <dbReference type="ARBA" id="ARBA00022723"/>
    </source>
</evidence>
<dbReference type="PANTHER" id="PTHR30176">
    <property type="entry name" value="FERREDOXIN-TYPE PROTEIN NAPH"/>
    <property type="match status" value="1"/>
</dbReference>
<feature type="transmembrane region" description="Helical" evidence="7">
    <location>
        <begin position="96"/>
        <end position="116"/>
    </location>
</feature>
<evidence type="ECO:0000256" key="7">
    <source>
        <dbReference type="SAM" id="Phobius"/>
    </source>
</evidence>
<evidence type="ECO:0000256" key="5">
    <source>
        <dbReference type="ARBA" id="ARBA00023004"/>
    </source>
</evidence>
<keyword evidence="3" id="KW-0479">Metal-binding</keyword>
<dbReference type="InterPro" id="IPR017896">
    <property type="entry name" value="4Fe4S_Fe-S-bd"/>
</dbReference>
<feature type="transmembrane region" description="Helical" evidence="7">
    <location>
        <begin position="207"/>
        <end position="224"/>
    </location>
</feature>
<dbReference type="PROSITE" id="PS00198">
    <property type="entry name" value="4FE4S_FER_1"/>
    <property type="match status" value="1"/>
</dbReference>
<dbReference type="InterPro" id="IPR013783">
    <property type="entry name" value="Ig-like_fold"/>
</dbReference>
<feature type="domain" description="4Fe-4S ferredoxin-type" evidence="8">
    <location>
        <begin position="268"/>
        <end position="296"/>
    </location>
</feature>
<evidence type="ECO:0000256" key="1">
    <source>
        <dbReference type="ARBA" id="ARBA00022448"/>
    </source>
</evidence>
<dbReference type="InterPro" id="IPR009051">
    <property type="entry name" value="Helical_ferredxn"/>
</dbReference>
<sequence length="483" mass="54891">MSDSLKEIPIKVEPPRQAGSQPEATETVSLYESQTKIYPRAVKGLFNNLRVLFVVGTQLVFLGLPWLNWNGRQALHFDLIERKFYLFGLTIWPQDFVYLAALLMCCAFGLFTWTTIAGRLWCGYSCPQTVYTEIMLWIEQWVEGDRGKRIKLDKAPMSARKFRLKFTKHSLMILFSLWTGFTLVGYFTPIRDLVAAAPRFDYGPWETFWMFFYAGFTYLLAGFMREQVCKYMCPYARFQSVMFDADTLIISYDEKRGEPRGARKKGSDPKEQGLGACINCSICVQVCPVGIDIRNGLQYECIGCAACIDACDEVMDKMAYPRGLIRYTTENALEGKYPEKAIASRLKRPRVILYTLVLAIVIATAIGSMWMRKPFKVDVIRDRASLVRETDAGWLENTYIIKIINTTEQNQHFRITASGLPGLKVQADRGDIAVAATGNTDVTVHVQADPQYATKGSHEIRFLIQSINHPSLQVEEKSSFIGE</sequence>
<dbReference type="EMBL" id="MUKV01000001">
    <property type="protein sequence ID" value="OQS44273.1"/>
    <property type="molecule type" value="Genomic_DNA"/>
</dbReference>
<feature type="transmembrane region" description="Helical" evidence="7">
    <location>
        <begin position="170"/>
        <end position="187"/>
    </location>
</feature>
<evidence type="ECO:0000256" key="4">
    <source>
        <dbReference type="ARBA" id="ARBA00022982"/>
    </source>
</evidence>
<comment type="caution">
    <text evidence="9">The sequence shown here is derived from an EMBL/GenBank/DDBJ whole genome shotgun (WGS) entry which is preliminary data.</text>
</comment>
<dbReference type="Gene3D" id="2.60.40.10">
    <property type="entry name" value="Immunoglobulins"/>
    <property type="match status" value="1"/>
</dbReference>
<dbReference type="PROSITE" id="PS51379">
    <property type="entry name" value="4FE4S_FER_2"/>
    <property type="match status" value="1"/>
</dbReference>
<dbReference type="Proteomes" id="UP000192721">
    <property type="component" value="Unassembled WGS sequence"/>
</dbReference>
<dbReference type="GO" id="GO:0005886">
    <property type="term" value="C:plasma membrane"/>
    <property type="evidence" value="ECO:0007669"/>
    <property type="project" value="TreeGrafter"/>
</dbReference>